<dbReference type="GO" id="GO:0071973">
    <property type="term" value="P:bacterial-type flagellum-dependent cell motility"/>
    <property type="evidence" value="ECO:0007669"/>
    <property type="project" value="UniProtKB-UniRule"/>
</dbReference>
<keyword evidence="6" id="KW-1185">Reference proteome</keyword>
<evidence type="ECO:0000313" key="5">
    <source>
        <dbReference type="EMBL" id="RQP26660.1"/>
    </source>
</evidence>
<proteinExistence type="inferred from homology"/>
<evidence type="ECO:0000259" key="4">
    <source>
        <dbReference type="Pfam" id="PF06429"/>
    </source>
</evidence>
<dbReference type="EMBL" id="QUSW01000001">
    <property type="protein sequence ID" value="RQP26660.1"/>
    <property type="molecule type" value="Genomic_DNA"/>
</dbReference>
<keyword evidence="2" id="KW-0975">Bacterial flagellum</keyword>
<comment type="caution">
    <text evidence="5">The sequence shown here is derived from an EMBL/GenBank/DDBJ whole genome shotgun (WGS) entry which is preliminary data.</text>
</comment>
<reference evidence="5 6" key="1">
    <citation type="submission" date="2018-08" db="EMBL/GenBank/DDBJ databases">
        <authorList>
            <person name="Khan S.A."/>
            <person name="Jeon C.O."/>
            <person name="Chun B.H."/>
            <person name="Jeong S.E."/>
        </authorList>
    </citation>
    <scope>NUCLEOTIDE SEQUENCE [LARGE SCALE GENOMIC DNA]</scope>
    <source>
        <strain evidence="5 6">S-16</strain>
    </source>
</reference>
<feature type="domain" description="Flagellar basal-body/hook protein C-terminal" evidence="4">
    <location>
        <begin position="95"/>
        <end position="138"/>
    </location>
</feature>
<evidence type="ECO:0000259" key="3">
    <source>
        <dbReference type="Pfam" id="PF00460"/>
    </source>
</evidence>
<dbReference type="OrthoDB" id="9794148at2"/>
<keyword evidence="5" id="KW-0282">Flagellum</keyword>
<comment type="similarity">
    <text evidence="1">Belongs to the flagella basal body rod proteins family.</text>
</comment>
<gene>
    <name evidence="5" type="primary">flgC</name>
    <name evidence="5" type="ORF">DZC73_06595</name>
</gene>
<sequence length="143" mass="15099">MDYRAAFQISAAGMDAERLRLDVTALNLANMNTTSKTEAGAFRPMQVVTQLKGVNFEGVMQAEGAMLGLPQASVVPTNAQPRFVHDPSHPHADASGMVAYPGVQHANEMVRMVNALRSYEANVAAASATRAMAAKALEIGAGQ</sequence>
<accession>A0A3N7HW94</accession>
<evidence type="ECO:0000256" key="2">
    <source>
        <dbReference type="RuleBase" id="RU362062"/>
    </source>
</evidence>
<reference evidence="5 6" key="2">
    <citation type="submission" date="2018-12" db="EMBL/GenBank/DDBJ databases">
        <title>Rhizobacter gummiphilus sp. nov., a rubber-degrading bacterium isolated from the soil of a botanical garden in Japan.</title>
        <authorList>
            <person name="Shunsuke S.S."/>
        </authorList>
    </citation>
    <scope>NUCLEOTIDE SEQUENCE [LARGE SCALE GENOMIC DNA]</scope>
    <source>
        <strain evidence="5 6">S-16</strain>
    </source>
</reference>
<evidence type="ECO:0000256" key="1">
    <source>
        <dbReference type="ARBA" id="ARBA00009677"/>
    </source>
</evidence>
<comment type="subunit">
    <text evidence="2">The basal body constitutes a major portion of the flagellar organelle and consists of four rings (L,P,S, and M) mounted on a central rod. The rod consists of about 26 subunits of FlgG in the distal portion, and FlgB, FlgC and FlgF are thought to build up the proximal portion of the rod with about 6 subunits each.</text>
</comment>
<dbReference type="Pfam" id="PF00460">
    <property type="entry name" value="Flg_bb_rod"/>
    <property type="match status" value="1"/>
</dbReference>
<evidence type="ECO:0000313" key="6">
    <source>
        <dbReference type="Proteomes" id="UP000267464"/>
    </source>
</evidence>
<keyword evidence="5" id="KW-0966">Cell projection</keyword>
<dbReference type="InterPro" id="IPR006299">
    <property type="entry name" value="FlgC"/>
</dbReference>
<dbReference type="InterPro" id="IPR001444">
    <property type="entry name" value="Flag_bb_rod_N"/>
</dbReference>
<comment type="subcellular location">
    <subcellularLocation>
        <location evidence="2">Bacterial flagellum basal body</location>
    </subcellularLocation>
</comment>
<protein>
    <recommendedName>
        <fullName evidence="2">Flagellar basal-body rod protein FlgC</fullName>
    </recommendedName>
</protein>
<dbReference type="AlphaFoldDB" id="A0A3N7HW94"/>
<dbReference type="GO" id="GO:0030694">
    <property type="term" value="C:bacterial-type flagellum basal body, rod"/>
    <property type="evidence" value="ECO:0007669"/>
    <property type="project" value="UniProtKB-UniRule"/>
</dbReference>
<dbReference type="NCBIfam" id="TIGR01395">
    <property type="entry name" value="FlgC"/>
    <property type="match status" value="1"/>
</dbReference>
<dbReference type="RefSeq" id="WP_124539352.1">
    <property type="nucleotide sequence ID" value="NZ_QUSW01000001.1"/>
</dbReference>
<name>A0A3N7HW94_9BURK</name>
<dbReference type="InterPro" id="IPR010930">
    <property type="entry name" value="Flg_bb/hook_C_dom"/>
</dbReference>
<organism evidence="5 6">
    <name type="scientific">Piscinibacter terrae</name>
    <dbReference type="NCBI Taxonomy" id="2496871"/>
    <lineage>
        <taxon>Bacteria</taxon>
        <taxon>Pseudomonadati</taxon>
        <taxon>Pseudomonadota</taxon>
        <taxon>Betaproteobacteria</taxon>
        <taxon>Burkholderiales</taxon>
        <taxon>Sphaerotilaceae</taxon>
        <taxon>Piscinibacter</taxon>
    </lineage>
</organism>
<keyword evidence="5" id="KW-0969">Cilium</keyword>
<dbReference type="Pfam" id="PF06429">
    <property type="entry name" value="Flg_bbr_C"/>
    <property type="match status" value="1"/>
</dbReference>
<feature type="domain" description="Flagellar basal body rod protein N-terminal" evidence="3">
    <location>
        <begin position="8"/>
        <end position="34"/>
    </location>
</feature>
<dbReference type="Proteomes" id="UP000267464">
    <property type="component" value="Unassembled WGS sequence"/>
</dbReference>